<sequence length="111" mass="12167">MSEFDQATLERVHATSHDQRARVMLSRVAGCFFCLRIFPATEIDDWLHPGEDGLGRKAVCPYCLVDSIIADGSGHELTTDLLKAMKAHYFWPDDPSDSGREAAGFGHDGGA</sequence>
<protein>
    <recommendedName>
        <fullName evidence="3">Cytoplasmic protein</fullName>
    </recommendedName>
</protein>
<dbReference type="RefSeq" id="WP_311654191.1">
    <property type="nucleotide sequence ID" value="NZ_JAVRIB010000025.1"/>
</dbReference>
<keyword evidence="2" id="KW-1185">Reference proteome</keyword>
<dbReference type="EMBL" id="JAVRIB010000025">
    <property type="protein sequence ID" value="MDT0636297.1"/>
    <property type="molecule type" value="Genomic_DNA"/>
</dbReference>
<reference evidence="1 2" key="1">
    <citation type="submission" date="2023-09" db="EMBL/GenBank/DDBJ databases">
        <authorList>
            <person name="Rey-Velasco X."/>
        </authorList>
    </citation>
    <scope>NUCLEOTIDE SEQUENCE [LARGE SCALE GENOMIC DNA]</scope>
    <source>
        <strain evidence="1 2">W335</strain>
    </source>
</reference>
<organism evidence="1 2">
    <name type="scientific">Spectribacter hydrogenoxidans</name>
    <dbReference type="NCBI Taxonomy" id="3075608"/>
    <lineage>
        <taxon>Bacteria</taxon>
        <taxon>Pseudomonadati</taxon>
        <taxon>Pseudomonadota</taxon>
        <taxon>Gammaproteobacteria</taxon>
        <taxon>Salinisphaerales</taxon>
        <taxon>Salinisphaeraceae</taxon>
        <taxon>Spectribacter</taxon>
    </lineage>
</organism>
<accession>A0ABU3C430</accession>
<comment type="caution">
    <text evidence="1">The sequence shown here is derived from an EMBL/GenBank/DDBJ whole genome shotgun (WGS) entry which is preliminary data.</text>
</comment>
<evidence type="ECO:0000313" key="2">
    <source>
        <dbReference type="Proteomes" id="UP001251857"/>
    </source>
</evidence>
<gene>
    <name evidence="1" type="ORF">RM532_15195</name>
</gene>
<name>A0ABU3C430_9GAMM</name>
<evidence type="ECO:0008006" key="3">
    <source>
        <dbReference type="Google" id="ProtNLM"/>
    </source>
</evidence>
<dbReference type="Proteomes" id="UP001251857">
    <property type="component" value="Unassembled WGS sequence"/>
</dbReference>
<evidence type="ECO:0000313" key="1">
    <source>
        <dbReference type="EMBL" id="MDT0636297.1"/>
    </source>
</evidence>
<proteinExistence type="predicted"/>